<dbReference type="Proteomes" id="UP000253507">
    <property type="component" value="Unassembled WGS sequence"/>
</dbReference>
<name>A0A367E992_9ACTN</name>
<dbReference type="InterPro" id="IPR008927">
    <property type="entry name" value="6-PGluconate_DH-like_C_sf"/>
</dbReference>
<comment type="pathway">
    <text evidence="1">Lipid metabolism; butanoate metabolism.</text>
</comment>
<gene>
    <name evidence="6" type="ORF">DQ392_30235</name>
</gene>
<dbReference type="SUPFAM" id="SSF51735">
    <property type="entry name" value="NAD(P)-binding Rossmann-fold domains"/>
    <property type="match status" value="2"/>
</dbReference>
<feature type="domain" description="3-hydroxyacyl-CoA dehydrogenase NAD binding" evidence="5">
    <location>
        <begin position="300"/>
        <end position="477"/>
    </location>
</feature>
<dbReference type="InterPro" id="IPR013328">
    <property type="entry name" value="6PGD_dom2"/>
</dbReference>
<comment type="similarity">
    <text evidence="2">Belongs to the 3-hydroxyacyl-CoA dehydrogenase family.</text>
</comment>
<dbReference type="EMBL" id="QOIM01000046">
    <property type="protein sequence ID" value="RCG13810.1"/>
    <property type="molecule type" value="Genomic_DNA"/>
</dbReference>
<keyword evidence="3" id="KW-0560">Oxidoreductase</keyword>
<sequence length="580" mass="60539">MPEHQPAPVGVVGLGALGEPLLRTLAAAGLEVIGVDNDADVVADVAKRLAKSPPVRAEGGAPEVVLASRIDAVAPARAVIEAVPEHRSTKREVLRRINTVCSAETVVVTTTTGLSVVELAIASGRPARTVGLRFFSPPPGKGAAAPVDTTACAADALAVLDELLRALGTESFHTHPRAARVAEQLVFGYLDRAVRLLDEGYATREDIDTAMRLGCGLPTGPLELLDLVGLEHAHQVLTARHNRTGARRPAGSLERLRAAGHRGRTSGRGFYPYTAGGERALEADAGRAGAQRSGPAVRRVGVLGSGVMARGVAEVTAKAGLATVLRARDRNRADQAVEAVGGSLRKAVRRGRVTAEARDAALGRLEPADDLAALSDCDLVIEALCEDITVKVGAFAALDGVAQPGAVLASTTSSLPVAELAAATRRPEAVVGLHFFNPAPVMRLVEVSRTEHTADGVLDTAHRFCARLGKTAVDCTDRAGFIVNFLLLPYLNDAAAALVSDEADVAEIDTAVRRGFGFPMGPFTLLDTIGLDVALAIQRRLHEHFGDPALAPAAPLEQLVAAGQLGSKTGAGFRRVEPRR</sequence>
<dbReference type="Pfam" id="PF00725">
    <property type="entry name" value="3HCDH"/>
    <property type="match status" value="2"/>
</dbReference>
<dbReference type="Gene3D" id="1.10.1040.10">
    <property type="entry name" value="N-(1-d-carboxylethyl)-l-norvaline Dehydrogenase, domain 2"/>
    <property type="match status" value="2"/>
</dbReference>
<feature type="domain" description="3-hydroxyacyl-CoA dehydrogenase C-terminal" evidence="4">
    <location>
        <begin position="182"/>
        <end position="273"/>
    </location>
</feature>
<dbReference type="RefSeq" id="WP_114018901.1">
    <property type="nucleotide sequence ID" value="NZ_QOIM01000046.1"/>
</dbReference>
<keyword evidence="7" id="KW-1185">Reference proteome</keyword>
<dbReference type="Pfam" id="PF02737">
    <property type="entry name" value="3HCDH_N"/>
    <property type="match status" value="2"/>
</dbReference>
<accession>A0A367E992</accession>
<proteinExistence type="inferred from homology"/>
<evidence type="ECO:0000259" key="4">
    <source>
        <dbReference type="Pfam" id="PF00725"/>
    </source>
</evidence>
<dbReference type="FunFam" id="3.40.50.720:FF:000009">
    <property type="entry name" value="Fatty oxidation complex, alpha subunit"/>
    <property type="match status" value="1"/>
</dbReference>
<feature type="domain" description="3-hydroxyacyl-CoA dehydrogenase C-terminal" evidence="4">
    <location>
        <begin position="480"/>
        <end position="574"/>
    </location>
</feature>
<dbReference type="GO" id="GO:0070403">
    <property type="term" value="F:NAD+ binding"/>
    <property type="evidence" value="ECO:0007669"/>
    <property type="project" value="InterPro"/>
</dbReference>
<dbReference type="GO" id="GO:0006635">
    <property type="term" value="P:fatty acid beta-oxidation"/>
    <property type="evidence" value="ECO:0007669"/>
    <property type="project" value="TreeGrafter"/>
</dbReference>
<evidence type="ECO:0000256" key="3">
    <source>
        <dbReference type="ARBA" id="ARBA00023002"/>
    </source>
</evidence>
<evidence type="ECO:0000259" key="5">
    <source>
        <dbReference type="Pfam" id="PF02737"/>
    </source>
</evidence>
<organism evidence="6 7">
    <name type="scientific">Streptomyces reniochalinae</name>
    <dbReference type="NCBI Taxonomy" id="2250578"/>
    <lineage>
        <taxon>Bacteria</taxon>
        <taxon>Bacillati</taxon>
        <taxon>Actinomycetota</taxon>
        <taxon>Actinomycetes</taxon>
        <taxon>Kitasatosporales</taxon>
        <taxon>Streptomycetaceae</taxon>
        <taxon>Streptomyces</taxon>
    </lineage>
</organism>
<dbReference type="AlphaFoldDB" id="A0A367E992"/>
<comment type="caution">
    <text evidence="6">The sequence shown here is derived from an EMBL/GenBank/DDBJ whole genome shotgun (WGS) entry which is preliminary data.</text>
</comment>
<dbReference type="InterPro" id="IPR036291">
    <property type="entry name" value="NAD(P)-bd_dom_sf"/>
</dbReference>
<protein>
    <submittedName>
        <fullName evidence="6">3-hydroxyacyl-CoA dehydrogenase family protein</fullName>
    </submittedName>
</protein>
<dbReference type="SUPFAM" id="SSF48179">
    <property type="entry name" value="6-phosphogluconate dehydrogenase C-terminal domain-like"/>
    <property type="match status" value="2"/>
</dbReference>
<dbReference type="GO" id="GO:0008691">
    <property type="term" value="F:3-hydroxybutyryl-CoA dehydrogenase activity"/>
    <property type="evidence" value="ECO:0007669"/>
    <property type="project" value="TreeGrafter"/>
</dbReference>
<dbReference type="OrthoDB" id="3988511at2"/>
<evidence type="ECO:0000313" key="7">
    <source>
        <dbReference type="Proteomes" id="UP000253507"/>
    </source>
</evidence>
<evidence type="ECO:0000256" key="1">
    <source>
        <dbReference type="ARBA" id="ARBA00005086"/>
    </source>
</evidence>
<reference evidence="6 7" key="1">
    <citation type="submission" date="2018-06" db="EMBL/GenBank/DDBJ databases">
        <title>Streptomyces reniochalinae sp. nov. and Streptomyces diacarnus sp. nov. from marine sponges.</title>
        <authorList>
            <person name="Li L."/>
        </authorList>
    </citation>
    <scope>NUCLEOTIDE SEQUENCE [LARGE SCALE GENOMIC DNA]</scope>
    <source>
        <strain evidence="6 7">LHW50302</strain>
    </source>
</reference>
<dbReference type="PANTHER" id="PTHR48075:SF9">
    <property type="entry name" value="3-HYDROXYBUTYRYL-COA DEHYDROGENASE"/>
    <property type="match status" value="1"/>
</dbReference>
<feature type="domain" description="3-hydroxyacyl-CoA dehydrogenase NAD binding" evidence="5">
    <location>
        <begin position="9"/>
        <end position="141"/>
    </location>
</feature>
<dbReference type="PANTHER" id="PTHR48075">
    <property type="entry name" value="3-HYDROXYACYL-COA DEHYDROGENASE FAMILY PROTEIN"/>
    <property type="match status" value="1"/>
</dbReference>
<dbReference type="Gene3D" id="3.40.50.720">
    <property type="entry name" value="NAD(P)-binding Rossmann-like Domain"/>
    <property type="match status" value="2"/>
</dbReference>
<dbReference type="InterPro" id="IPR006176">
    <property type="entry name" value="3-OHacyl-CoA_DH_NAD-bd"/>
</dbReference>
<evidence type="ECO:0000256" key="2">
    <source>
        <dbReference type="ARBA" id="ARBA00009463"/>
    </source>
</evidence>
<dbReference type="InterPro" id="IPR006108">
    <property type="entry name" value="3HC_DH_C"/>
</dbReference>
<evidence type="ECO:0000313" key="6">
    <source>
        <dbReference type="EMBL" id="RCG13810.1"/>
    </source>
</evidence>